<feature type="domain" description="Helicase C-terminal" evidence="8">
    <location>
        <begin position="361"/>
        <end position="509"/>
    </location>
</feature>
<feature type="compositionally biased region" description="Acidic residues" evidence="6">
    <location>
        <begin position="33"/>
        <end position="42"/>
    </location>
</feature>
<dbReference type="AlphaFoldDB" id="A0A8R1V4P8"/>
<feature type="domain" description="Helicase ATP-binding" evidence="7">
    <location>
        <begin position="133"/>
        <end position="323"/>
    </location>
</feature>
<keyword evidence="4 5" id="KW-0694">RNA-binding</keyword>
<dbReference type="GO" id="GO:0003723">
    <property type="term" value="F:RNA binding"/>
    <property type="evidence" value="ECO:0007669"/>
    <property type="project" value="UniProtKB-UniRule"/>
</dbReference>
<evidence type="ECO:0000259" key="7">
    <source>
        <dbReference type="PROSITE" id="PS51192"/>
    </source>
</evidence>
<dbReference type="Gene3D" id="3.40.50.300">
    <property type="entry name" value="P-loop containing nucleotide triphosphate hydrolases"/>
    <property type="match status" value="2"/>
</dbReference>
<protein>
    <recommendedName>
        <fullName evidence="5">ATP-dependent RNA helicase</fullName>
        <ecNumber evidence="5">3.6.4.13</ecNumber>
    </recommendedName>
</protein>
<dbReference type="GO" id="GO:0005524">
    <property type="term" value="F:ATP binding"/>
    <property type="evidence" value="ECO:0007669"/>
    <property type="project" value="UniProtKB-UniRule"/>
</dbReference>
<sequence>VEAEEAPEEEIATEVQPEVKEKKKKKKKKVVEENEEGEEENGEGTKQEEDYQKEFKVLGHHDFTEVKKIRVVSGWIKNAREFPAGIDSDNLGPLAEITPHLPKSLVKRIEAELKHWFPVQRAVIPELLDSIVNPPVLRRRDLAISAPTGSGKTLCYVLPILATISNPGEFISTLIVVPVQALVKQIINEIGRFNGIGAKVVGLSGSDPYDKERRRLINAEGLIDADIIVATPSRFMEHFLDPSASFDLSRLRYIIADEADRMLNVRQEWLELVEGESGGLGGATSIMDLATKRNSPQKILLSATLSRDIEQLEKWNLHRPRLFRASAEKAEQVDTSAECVLPSGISHLILETPLKFHPLVLFNDIIESECKRILVFTNHKDSSVRLCKLLSILSDGSFQVEQLTADLFGKRRHKVLDRFRKGTTRVLICSDYLSRGVDVEGIDCVVNYDLPQATRLFIHRAGRTARAGTKGRLVSITEKEPKRLYVKLLKKGNLWNDASEKKIEEEELEESKEKYTKALEKMKKEMEEETKKDGGKEEKKEKENGNGGRGGGAMMRGGSRGRGNGNRGGGGRGGGGGMGQRNGKRNGT</sequence>
<comment type="function">
    <text evidence="5">RNA helicase.</text>
</comment>
<gene>
    <name evidence="9" type="primary">WBGene00304690</name>
</gene>
<reference evidence="10" key="1">
    <citation type="journal article" date="2008" name="Nat. Genet.">
        <title>The Pristionchus pacificus genome provides a unique perspective on nematode lifestyle and parasitism.</title>
        <authorList>
            <person name="Dieterich C."/>
            <person name="Clifton S.W."/>
            <person name="Schuster L.N."/>
            <person name="Chinwalla A."/>
            <person name="Delehaunty K."/>
            <person name="Dinkelacker I."/>
            <person name="Fulton L."/>
            <person name="Fulton R."/>
            <person name="Godfrey J."/>
            <person name="Minx P."/>
            <person name="Mitreva M."/>
            <person name="Roeseler W."/>
            <person name="Tian H."/>
            <person name="Witte H."/>
            <person name="Yang S.P."/>
            <person name="Wilson R.K."/>
            <person name="Sommer R.J."/>
        </authorList>
    </citation>
    <scope>NUCLEOTIDE SEQUENCE [LARGE SCALE GENOMIC DNA]</scope>
    <source>
        <strain evidence="10">PS312</strain>
    </source>
</reference>
<dbReference type="SUPFAM" id="SSF52540">
    <property type="entry name" value="P-loop containing nucleoside triphosphate hydrolases"/>
    <property type="match status" value="1"/>
</dbReference>
<dbReference type="Pfam" id="PF00271">
    <property type="entry name" value="Helicase_C"/>
    <property type="match status" value="1"/>
</dbReference>
<dbReference type="CDD" id="cd18787">
    <property type="entry name" value="SF2_C_DEAD"/>
    <property type="match status" value="1"/>
</dbReference>
<dbReference type="SMART" id="SM00490">
    <property type="entry name" value="HELICc"/>
    <property type="match status" value="1"/>
</dbReference>
<dbReference type="Proteomes" id="UP000005239">
    <property type="component" value="Unassembled WGS sequence"/>
</dbReference>
<dbReference type="OrthoDB" id="198787at2759"/>
<comment type="domain">
    <text evidence="5">The Q motif is unique to and characteristic of the DEAD box family of RNA helicases and controls ATP binding and hydrolysis.</text>
</comment>
<dbReference type="InterPro" id="IPR001650">
    <property type="entry name" value="Helicase_C-like"/>
</dbReference>
<dbReference type="PROSITE" id="PS51194">
    <property type="entry name" value="HELICASE_CTER"/>
    <property type="match status" value="1"/>
</dbReference>
<dbReference type="Pfam" id="PF00270">
    <property type="entry name" value="DEAD"/>
    <property type="match status" value="1"/>
</dbReference>
<evidence type="ECO:0000313" key="10">
    <source>
        <dbReference type="Proteomes" id="UP000005239"/>
    </source>
</evidence>
<evidence type="ECO:0000256" key="2">
    <source>
        <dbReference type="ARBA" id="ARBA00022801"/>
    </source>
</evidence>
<comment type="catalytic activity">
    <reaction evidence="5">
        <text>ATP + H2O = ADP + phosphate + H(+)</text>
        <dbReference type="Rhea" id="RHEA:13065"/>
        <dbReference type="ChEBI" id="CHEBI:15377"/>
        <dbReference type="ChEBI" id="CHEBI:15378"/>
        <dbReference type="ChEBI" id="CHEBI:30616"/>
        <dbReference type="ChEBI" id="CHEBI:43474"/>
        <dbReference type="ChEBI" id="CHEBI:456216"/>
        <dbReference type="EC" id="3.6.4.13"/>
    </reaction>
</comment>
<dbReference type="InterPro" id="IPR027417">
    <property type="entry name" value="P-loop_NTPase"/>
</dbReference>
<keyword evidence="5" id="KW-0347">Helicase</keyword>
<dbReference type="GO" id="GO:0003724">
    <property type="term" value="F:RNA helicase activity"/>
    <property type="evidence" value="ECO:0007669"/>
    <property type="project" value="UniProtKB-EC"/>
</dbReference>
<evidence type="ECO:0000313" key="9">
    <source>
        <dbReference type="EnsemblMetazoa" id="PPA46911.1"/>
    </source>
</evidence>
<keyword evidence="2 5" id="KW-0378">Hydrolase</keyword>
<name>A0A8R1V4P8_PRIPA</name>
<evidence type="ECO:0000256" key="4">
    <source>
        <dbReference type="ARBA" id="ARBA00022884"/>
    </source>
</evidence>
<accession>A0A8R1V4P8</accession>
<evidence type="ECO:0000256" key="5">
    <source>
        <dbReference type="RuleBase" id="RU365068"/>
    </source>
</evidence>
<proteinExistence type="inferred from homology"/>
<dbReference type="PANTHER" id="PTHR24031">
    <property type="entry name" value="RNA HELICASE"/>
    <property type="match status" value="1"/>
</dbReference>
<comment type="similarity">
    <text evidence="5">Belongs to the DEAD box helicase family.</text>
</comment>
<dbReference type="InterPro" id="IPR011545">
    <property type="entry name" value="DEAD/DEAH_box_helicase_dom"/>
</dbReference>
<feature type="region of interest" description="Disordered" evidence="6">
    <location>
        <begin position="519"/>
        <end position="588"/>
    </location>
</feature>
<dbReference type="GO" id="GO:0016787">
    <property type="term" value="F:hydrolase activity"/>
    <property type="evidence" value="ECO:0007669"/>
    <property type="project" value="UniProtKB-KW"/>
</dbReference>
<keyword evidence="10" id="KW-1185">Reference proteome</keyword>
<evidence type="ECO:0000256" key="1">
    <source>
        <dbReference type="ARBA" id="ARBA00022741"/>
    </source>
</evidence>
<dbReference type="InterPro" id="IPR014001">
    <property type="entry name" value="Helicase_ATP-bd"/>
</dbReference>
<feature type="compositionally biased region" description="Gly residues" evidence="6">
    <location>
        <begin position="545"/>
        <end position="580"/>
    </location>
</feature>
<evidence type="ECO:0000259" key="8">
    <source>
        <dbReference type="PROSITE" id="PS51194"/>
    </source>
</evidence>
<keyword evidence="1 5" id="KW-0547">Nucleotide-binding</keyword>
<feature type="compositionally biased region" description="Basic and acidic residues" evidence="6">
    <location>
        <begin position="519"/>
        <end position="544"/>
    </location>
</feature>
<organism evidence="9 10">
    <name type="scientific">Pristionchus pacificus</name>
    <name type="common">Parasitic nematode worm</name>
    <dbReference type="NCBI Taxonomy" id="54126"/>
    <lineage>
        <taxon>Eukaryota</taxon>
        <taxon>Metazoa</taxon>
        <taxon>Ecdysozoa</taxon>
        <taxon>Nematoda</taxon>
        <taxon>Chromadorea</taxon>
        <taxon>Rhabditida</taxon>
        <taxon>Rhabditina</taxon>
        <taxon>Diplogasteromorpha</taxon>
        <taxon>Diplogasteroidea</taxon>
        <taxon>Neodiplogasteridae</taxon>
        <taxon>Pristionchus</taxon>
    </lineage>
</organism>
<dbReference type="PROSITE" id="PS51192">
    <property type="entry name" value="HELICASE_ATP_BIND_1"/>
    <property type="match status" value="1"/>
</dbReference>
<feature type="region of interest" description="Disordered" evidence="6">
    <location>
        <begin position="1"/>
        <end position="48"/>
    </location>
</feature>
<dbReference type="GO" id="GO:0005634">
    <property type="term" value="C:nucleus"/>
    <property type="evidence" value="ECO:0000318"/>
    <property type="project" value="GO_Central"/>
</dbReference>
<reference evidence="9" key="2">
    <citation type="submission" date="2022-06" db="UniProtKB">
        <authorList>
            <consortium name="EnsemblMetazoa"/>
        </authorList>
    </citation>
    <scope>IDENTIFICATION</scope>
    <source>
        <strain evidence="9">PS312</strain>
    </source>
</reference>
<keyword evidence="3 5" id="KW-0067">ATP-binding</keyword>
<dbReference type="SMART" id="SM00487">
    <property type="entry name" value="DEXDc"/>
    <property type="match status" value="1"/>
</dbReference>
<feature type="compositionally biased region" description="Acidic residues" evidence="6">
    <location>
        <begin position="1"/>
        <end position="12"/>
    </location>
</feature>
<dbReference type="EnsemblMetazoa" id="PPA46911.1">
    <property type="protein sequence ID" value="PPA46911.1"/>
    <property type="gene ID" value="WBGene00304690"/>
</dbReference>
<evidence type="ECO:0000256" key="3">
    <source>
        <dbReference type="ARBA" id="ARBA00022840"/>
    </source>
</evidence>
<dbReference type="EC" id="3.6.4.13" evidence="5"/>
<evidence type="ECO:0000256" key="6">
    <source>
        <dbReference type="SAM" id="MobiDB-lite"/>
    </source>
</evidence>